<name>A0AAV3PGF9_LITER</name>
<dbReference type="Proteomes" id="UP001454036">
    <property type="component" value="Unassembled WGS sequence"/>
</dbReference>
<accession>A0AAV3PGF9</accession>
<sequence length="86" mass="10058">MISFKLDLLVLRVSILISLGTWNAFNWSIIRQPRRWASLRIRDVKPSIVANYEDFIQDYPEEWFAPTDLSAPLTCLAEEEEEVEDS</sequence>
<keyword evidence="2" id="KW-1185">Reference proteome</keyword>
<organism evidence="1 2">
    <name type="scientific">Lithospermum erythrorhizon</name>
    <name type="common">Purple gromwell</name>
    <name type="synonym">Lithospermum officinale var. erythrorhizon</name>
    <dbReference type="NCBI Taxonomy" id="34254"/>
    <lineage>
        <taxon>Eukaryota</taxon>
        <taxon>Viridiplantae</taxon>
        <taxon>Streptophyta</taxon>
        <taxon>Embryophyta</taxon>
        <taxon>Tracheophyta</taxon>
        <taxon>Spermatophyta</taxon>
        <taxon>Magnoliopsida</taxon>
        <taxon>eudicotyledons</taxon>
        <taxon>Gunneridae</taxon>
        <taxon>Pentapetalae</taxon>
        <taxon>asterids</taxon>
        <taxon>lamiids</taxon>
        <taxon>Boraginales</taxon>
        <taxon>Boraginaceae</taxon>
        <taxon>Boraginoideae</taxon>
        <taxon>Lithospermeae</taxon>
        <taxon>Lithospermum</taxon>
    </lineage>
</organism>
<proteinExistence type="predicted"/>
<dbReference type="EMBL" id="BAABME010001647">
    <property type="protein sequence ID" value="GAA0150745.1"/>
    <property type="molecule type" value="Genomic_DNA"/>
</dbReference>
<evidence type="ECO:0000313" key="1">
    <source>
        <dbReference type="EMBL" id="GAA0150745.1"/>
    </source>
</evidence>
<protein>
    <submittedName>
        <fullName evidence="1">Uncharacterized protein</fullName>
    </submittedName>
</protein>
<comment type="caution">
    <text evidence="1">The sequence shown here is derived from an EMBL/GenBank/DDBJ whole genome shotgun (WGS) entry which is preliminary data.</text>
</comment>
<dbReference type="AlphaFoldDB" id="A0AAV3PGF9"/>
<gene>
    <name evidence="1" type="ORF">LIER_09614</name>
</gene>
<evidence type="ECO:0000313" key="2">
    <source>
        <dbReference type="Proteomes" id="UP001454036"/>
    </source>
</evidence>
<reference evidence="1 2" key="1">
    <citation type="submission" date="2024-01" db="EMBL/GenBank/DDBJ databases">
        <title>The complete chloroplast genome sequence of Lithospermum erythrorhizon: insights into the phylogenetic relationship among Boraginaceae species and the maternal lineages of purple gromwells.</title>
        <authorList>
            <person name="Okada T."/>
            <person name="Watanabe K."/>
        </authorList>
    </citation>
    <scope>NUCLEOTIDE SEQUENCE [LARGE SCALE GENOMIC DNA]</scope>
</reference>